<proteinExistence type="predicted"/>
<dbReference type="GO" id="GO:0016209">
    <property type="term" value="F:antioxidant activity"/>
    <property type="evidence" value="ECO:0007669"/>
    <property type="project" value="InterPro"/>
</dbReference>
<sequence length="350" mass="38791">MKKLLVCIAALSIVACKKEAPKDYATISGKIENKNSDSLFVYQGRDFKRTIKVNEDGTFSDTLKVKSGVYGLYDGKEQTNIFLANDMDIKMTLDTKAFDETIAFSGKGAEKTNFLGEKLKFEEGLIDIEALKSLDETGLNSKMESLKNEMIAFYDKNVSIDSTLIAQSKEQVSPMLDGLKGYVLGGIKLKQELPAGTVSPTFENYENYKGGTVSLSDLKGKYVYVDVWATWCGPCIGEIPALQTLEKDYEGKNIAFVSISTDDGRGYRAASKEESFKLSKEAWRKMIAEKEMSGIQLFADKSFSSDFVTGYKINSIPRFILIDPNGNIVNADAPRPSYPKINEYLSSFGI</sequence>
<evidence type="ECO:0000259" key="5">
    <source>
        <dbReference type="PROSITE" id="PS51352"/>
    </source>
</evidence>
<feature type="domain" description="Thioredoxin" evidence="5">
    <location>
        <begin position="193"/>
        <end position="350"/>
    </location>
</feature>
<evidence type="ECO:0000256" key="1">
    <source>
        <dbReference type="ARBA" id="ARBA00004196"/>
    </source>
</evidence>
<evidence type="ECO:0000256" key="2">
    <source>
        <dbReference type="ARBA" id="ARBA00022748"/>
    </source>
</evidence>
<dbReference type="GO" id="GO:0017004">
    <property type="term" value="P:cytochrome complex assembly"/>
    <property type="evidence" value="ECO:0007669"/>
    <property type="project" value="UniProtKB-KW"/>
</dbReference>
<dbReference type="GO" id="GO:0016491">
    <property type="term" value="F:oxidoreductase activity"/>
    <property type="evidence" value="ECO:0007669"/>
    <property type="project" value="InterPro"/>
</dbReference>
<dbReference type="Gene3D" id="3.40.30.10">
    <property type="entry name" value="Glutaredoxin"/>
    <property type="match status" value="1"/>
</dbReference>
<dbReference type="GO" id="GO:0030313">
    <property type="term" value="C:cell envelope"/>
    <property type="evidence" value="ECO:0007669"/>
    <property type="project" value="UniProtKB-SubCell"/>
</dbReference>
<dbReference type="AlphaFoldDB" id="A0A1I3T301"/>
<dbReference type="Proteomes" id="UP000199559">
    <property type="component" value="Unassembled WGS sequence"/>
</dbReference>
<dbReference type="PANTHER" id="PTHR42852:SF6">
    <property type="entry name" value="THIOL:DISULFIDE INTERCHANGE PROTEIN DSBE"/>
    <property type="match status" value="1"/>
</dbReference>
<dbReference type="CDD" id="cd02966">
    <property type="entry name" value="TlpA_like_family"/>
    <property type="match status" value="1"/>
</dbReference>
<evidence type="ECO:0000256" key="4">
    <source>
        <dbReference type="ARBA" id="ARBA00023284"/>
    </source>
</evidence>
<dbReference type="InterPro" id="IPR050553">
    <property type="entry name" value="Thioredoxin_ResA/DsbE_sf"/>
</dbReference>
<gene>
    <name evidence="6" type="ORF">SAMN05443431_11427</name>
</gene>
<keyword evidence="4" id="KW-0676">Redox-active center</keyword>
<dbReference type="PROSITE" id="PS51257">
    <property type="entry name" value="PROKAR_LIPOPROTEIN"/>
    <property type="match status" value="1"/>
</dbReference>
<protein>
    <submittedName>
        <fullName evidence="6">AhpC/TSA family protein</fullName>
    </submittedName>
</protein>
<keyword evidence="2" id="KW-0201">Cytochrome c-type biogenesis</keyword>
<dbReference type="InterPro" id="IPR000866">
    <property type="entry name" value="AhpC/TSA"/>
</dbReference>
<dbReference type="InterPro" id="IPR036249">
    <property type="entry name" value="Thioredoxin-like_sf"/>
</dbReference>
<evidence type="ECO:0000313" key="7">
    <source>
        <dbReference type="Proteomes" id="UP000199559"/>
    </source>
</evidence>
<dbReference type="PROSITE" id="PS51352">
    <property type="entry name" value="THIOREDOXIN_2"/>
    <property type="match status" value="1"/>
</dbReference>
<keyword evidence="3" id="KW-1015">Disulfide bond</keyword>
<dbReference type="Pfam" id="PF00578">
    <property type="entry name" value="AhpC-TSA"/>
    <property type="match status" value="1"/>
</dbReference>
<dbReference type="STRING" id="1144750.SAMN05443431_11427"/>
<evidence type="ECO:0000256" key="3">
    <source>
        <dbReference type="ARBA" id="ARBA00023157"/>
    </source>
</evidence>
<dbReference type="PANTHER" id="PTHR42852">
    <property type="entry name" value="THIOL:DISULFIDE INTERCHANGE PROTEIN DSBE"/>
    <property type="match status" value="1"/>
</dbReference>
<dbReference type="InterPro" id="IPR013766">
    <property type="entry name" value="Thioredoxin_domain"/>
</dbReference>
<keyword evidence="7" id="KW-1185">Reference proteome</keyword>
<comment type="subcellular location">
    <subcellularLocation>
        <location evidence="1">Cell envelope</location>
    </subcellularLocation>
</comment>
<dbReference type="RefSeq" id="WP_090842356.1">
    <property type="nucleotide sequence ID" value="NZ_CANLBQ010000001.1"/>
</dbReference>
<dbReference type="SUPFAM" id="SSF52833">
    <property type="entry name" value="Thioredoxin-like"/>
    <property type="match status" value="1"/>
</dbReference>
<name>A0A1I3T301_9FLAO</name>
<dbReference type="EMBL" id="FORM01000014">
    <property type="protein sequence ID" value="SFJ65424.1"/>
    <property type="molecule type" value="Genomic_DNA"/>
</dbReference>
<evidence type="ECO:0000313" key="6">
    <source>
        <dbReference type="EMBL" id="SFJ65424.1"/>
    </source>
</evidence>
<organism evidence="6 7">
    <name type="scientific">Olleya namhaensis</name>
    <dbReference type="NCBI Taxonomy" id="1144750"/>
    <lineage>
        <taxon>Bacteria</taxon>
        <taxon>Pseudomonadati</taxon>
        <taxon>Bacteroidota</taxon>
        <taxon>Flavobacteriia</taxon>
        <taxon>Flavobacteriales</taxon>
        <taxon>Flavobacteriaceae</taxon>
    </lineage>
</organism>
<accession>A0A1I3T301</accession>
<reference evidence="7" key="1">
    <citation type="submission" date="2016-10" db="EMBL/GenBank/DDBJ databases">
        <authorList>
            <person name="Varghese N."/>
            <person name="Submissions S."/>
        </authorList>
    </citation>
    <scope>NUCLEOTIDE SEQUENCE [LARGE SCALE GENOMIC DNA]</scope>
    <source>
        <strain evidence="7">DSM 28881</strain>
    </source>
</reference>